<dbReference type="STRING" id="2045.KR76_23950"/>
<dbReference type="GeneID" id="96611822"/>
<proteinExistence type="predicted"/>
<sequence>MDGVERFVVVAGVIAAIVIALPTRAGLAKAGHRFAREYDLWIAPELMAAVDRAHRRDRWVLATAVLAAVLLFVLLPAATLRPFIVVAAVLPVFAVGRLLLGGRDFPVRAGRATVARSRAVGVTDYLRPTVPLAFALWVTVGGVAAVLGALWSEPAVLTGGVLLVVATLVVAGYVVALCRRPEPASDAEHLYLQDAWRVSRLDLTLSQLGFAAVYLGLVAAGDAPSGRVAVWVGVAVVATAAYALGVGGRARFRERLWPDLPPGRLLAVGGPA</sequence>
<dbReference type="AlphaFoldDB" id="A0A0A1DP12"/>
<keyword evidence="2" id="KW-1185">Reference proteome</keyword>
<name>A0A0A1DP12_NOCSI</name>
<evidence type="ECO:0000313" key="2">
    <source>
        <dbReference type="Proteomes" id="UP000030300"/>
    </source>
</evidence>
<accession>A0A0A1DP12</accession>
<dbReference type="eggNOG" id="ENOG5032NS7">
    <property type="taxonomic scope" value="Bacteria"/>
</dbReference>
<dbReference type="KEGG" id="psim:KR76_23950"/>
<gene>
    <name evidence="1" type="ORF">KR76_23950</name>
</gene>
<dbReference type="RefSeq" id="WP_075018447.1">
    <property type="nucleotide sequence ID" value="NZ_BJMC01000015.1"/>
</dbReference>
<dbReference type="HOGENOM" id="CLU_1022450_0_0_11"/>
<reference evidence="1 2" key="1">
    <citation type="journal article" date="2015" name="Genome Announc.">
        <title>Complete Genome Sequence of Steroid-Transforming Nocardioides simplex VKM Ac-2033D.</title>
        <authorList>
            <person name="Shtratnikova V.Y."/>
            <person name="Schelkunov M.I."/>
            <person name="Pekov Y.A."/>
            <person name="Fokina V.V."/>
            <person name="Logacheva M.D."/>
            <person name="Sokolov S.L."/>
            <person name="Bragin E.Y."/>
            <person name="Ashapkin V.V."/>
            <person name="Donova M.V."/>
        </authorList>
    </citation>
    <scope>NUCLEOTIDE SEQUENCE [LARGE SCALE GENOMIC DNA]</scope>
    <source>
        <strain evidence="1 2">VKM Ac-2033D</strain>
    </source>
</reference>
<dbReference type="OrthoDB" id="9974123at2"/>
<evidence type="ECO:0000313" key="1">
    <source>
        <dbReference type="EMBL" id="AIY19069.2"/>
    </source>
</evidence>
<organism evidence="1 2">
    <name type="scientific">Nocardioides simplex</name>
    <name type="common">Arthrobacter simplex</name>
    <dbReference type="NCBI Taxonomy" id="2045"/>
    <lineage>
        <taxon>Bacteria</taxon>
        <taxon>Bacillati</taxon>
        <taxon>Actinomycetota</taxon>
        <taxon>Actinomycetes</taxon>
        <taxon>Propionibacteriales</taxon>
        <taxon>Nocardioidaceae</taxon>
        <taxon>Pimelobacter</taxon>
    </lineage>
</organism>
<dbReference type="Proteomes" id="UP000030300">
    <property type="component" value="Chromosome"/>
</dbReference>
<protein>
    <submittedName>
        <fullName evidence="1">Uncharacterized protein</fullName>
    </submittedName>
</protein>
<dbReference type="EMBL" id="CP009896">
    <property type="protein sequence ID" value="AIY19069.2"/>
    <property type="molecule type" value="Genomic_DNA"/>
</dbReference>